<feature type="domain" description="Histidine kinase/HSP90-like ATPase" evidence="1">
    <location>
        <begin position="39"/>
        <end position="137"/>
    </location>
</feature>
<dbReference type="InterPro" id="IPR003594">
    <property type="entry name" value="HATPase_dom"/>
</dbReference>
<sequence length="140" mass="15634">MIVFHHTLYSPSLQDYEALMQKIRPLLAEELESGLGVFDVAVSEAVMNSISYTESEAVTGQGITICIRRSAGRIFVRVSHHGSGFDGNGRLALLRENRETYIAEHILDESGRGLLIMQEGSDAVRYNKEGNQVLLVKKRR</sequence>
<keyword evidence="3" id="KW-1185">Reference proteome</keyword>
<protein>
    <recommendedName>
        <fullName evidence="1">Histidine kinase/HSP90-like ATPase domain-containing protein</fullName>
    </recommendedName>
</protein>
<dbReference type="Proteomes" id="UP000243650">
    <property type="component" value="Unassembled WGS sequence"/>
</dbReference>
<dbReference type="SUPFAM" id="SSF55874">
    <property type="entry name" value="ATPase domain of HSP90 chaperone/DNA topoisomerase II/histidine kinase"/>
    <property type="match status" value="1"/>
</dbReference>
<evidence type="ECO:0000313" key="3">
    <source>
        <dbReference type="Proteomes" id="UP000243650"/>
    </source>
</evidence>
<dbReference type="EMBL" id="PVNS01000005">
    <property type="protein sequence ID" value="PRO65922.1"/>
    <property type="molecule type" value="Genomic_DNA"/>
</dbReference>
<organism evidence="2 3">
    <name type="scientific">Alkalicoccus urumqiensis</name>
    <name type="common">Bacillus urumqiensis</name>
    <dbReference type="NCBI Taxonomy" id="1548213"/>
    <lineage>
        <taxon>Bacteria</taxon>
        <taxon>Bacillati</taxon>
        <taxon>Bacillota</taxon>
        <taxon>Bacilli</taxon>
        <taxon>Bacillales</taxon>
        <taxon>Bacillaceae</taxon>
        <taxon>Alkalicoccus</taxon>
    </lineage>
</organism>
<reference evidence="2 3" key="1">
    <citation type="submission" date="2018-03" db="EMBL/GenBank/DDBJ databases">
        <title>Bacillus urumqiensis sp. nov., a moderately haloalkaliphilic bacterium isolated from a salt lake.</title>
        <authorList>
            <person name="Zhao B."/>
            <person name="Liao Z."/>
        </authorList>
    </citation>
    <scope>NUCLEOTIDE SEQUENCE [LARGE SCALE GENOMIC DNA]</scope>
    <source>
        <strain evidence="2 3">BZ-SZ-XJ18</strain>
    </source>
</reference>
<dbReference type="InterPro" id="IPR036890">
    <property type="entry name" value="HATPase_C_sf"/>
</dbReference>
<evidence type="ECO:0000259" key="1">
    <source>
        <dbReference type="Pfam" id="PF13581"/>
    </source>
</evidence>
<comment type="caution">
    <text evidence="2">The sequence shown here is derived from an EMBL/GenBank/DDBJ whole genome shotgun (WGS) entry which is preliminary data.</text>
</comment>
<evidence type="ECO:0000313" key="2">
    <source>
        <dbReference type="EMBL" id="PRO65922.1"/>
    </source>
</evidence>
<dbReference type="CDD" id="cd16936">
    <property type="entry name" value="HATPase_RsbW-like"/>
    <property type="match status" value="1"/>
</dbReference>
<gene>
    <name evidence="2" type="ORF">C6I21_06350</name>
</gene>
<dbReference type="RefSeq" id="WP_105958606.1">
    <property type="nucleotide sequence ID" value="NZ_PVNS01000005.1"/>
</dbReference>
<accession>A0A2P6MI06</accession>
<dbReference type="Gene3D" id="3.30.565.10">
    <property type="entry name" value="Histidine kinase-like ATPase, C-terminal domain"/>
    <property type="match status" value="1"/>
</dbReference>
<dbReference type="AlphaFoldDB" id="A0A2P6MI06"/>
<dbReference type="Pfam" id="PF13581">
    <property type="entry name" value="HATPase_c_2"/>
    <property type="match status" value="1"/>
</dbReference>
<dbReference type="OrthoDB" id="9767435at2"/>
<name>A0A2P6MI06_ALKUR</name>
<proteinExistence type="predicted"/>